<proteinExistence type="predicted"/>
<dbReference type="Proteomes" id="UP000827872">
    <property type="component" value="Linkage Group LG16"/>
</dbReference>
<protein>
    <submittedName>
        <fullName evidence="1">Uncharacterized protein</fullName>
    </submittedName>
</protein>
<name>A0ACB8EE48_9SAUR</name>
<comment type="caution">
    <text evidence="1">The sequence shown here is derived from an EMBL/GenBank/DDBJ whole genome shotgun (WGS) entry which is preliminary data.</text>
</comment>
<organism evidence="1 2">
    <name type="scientific">Sphaerodactylus townsendi</name>
    <dbReference type="NCBI Taxonomy" id="933632"/>
    <lineage>
        <taxon>Eukaryota</taxon>
        <taxon>Metazoa</taxon>
        <taxon>Chordata</taxon>
        <taxon>Craniata</taxon>
        <taxon>Vertebrata</taxon>
        <taxon>Euteleostomi</taxon>
        <taxon>Lepidosauria</taxon>
        <taxon>Squamata</taxon>
        <taxon>Bifurcata</taxon>
        <taxon>Gekkota</taxon>
        <taxon>Sphaerodactylidae</taxon>
        <taxon>Sphaerodactylus</taxon>
    </lineage>
</organism>
<evidence type="ECO:0000313" key="2">
    <source>
        <dbReference type="Proteomes" id="UP000827872"/>
    </source>
</evidence>
<sequence length="70" mass="7232">MAGTRAEGTAWLTVLLAASATRLSATTSEGASRRSNNGSLSHFGQPLPRVKPCHDASPHCLPSIPCFLGA</sequence>
<reference evidence="1" key="1">
    <citation type="submission" date="2021-08" db="EMBL/GenBank/DDBJ databases">
        <title>The first chromosome-level gecko genome reveals the dynamic sex chromosomes of Neotropical dwarf geckos (Sphaerodactylidae: Sphaerodactylus).</title>
        <authorList>
            <person name="Pinto B.J."/>
            <person name="Keating S.E."/>
            <person name="Gamble T."/>
        </authorList>
    </citation>
    <scope>NUCLEOTIDE SEQUENCE</scope>
    <source>
        <strain evidence="1">TG3544</strain>
    </source>
</reference>
<dbReference type="EMBL" id="CM037629">
    <property type="protein sequence ID" value="KAH7990680.1"/>
    <property type="molecule type" value="Genomic_DNA"/>
</dbReference>
<accession>A0ACB8EE48</accession>
<keyword evidence="2" id="KW-1185">Reference proteome</keyword>
<gene>
    <name evidence="1" type="ORF">K3G42_009960</name>
</gene>
<evidence type="ECO:0000313" key="1">
    <source>
        <dbReference type="EMBL" id="KAH7990680.1"/>
    </source>
</evidence>